<feature type="transmembrane region" description="Helical" evidence="6">
    <location>
        <begin position="96"/>
        <end position="118"/>
    </location>
</feature>
<dbReference type="PANTHER" id="PTHR23504:SF31">
    <property type="entry name" value="MAJOR FACILITATOR SUPERFAMILY DOMAIN-CONTAINING PROTEIN 10"/>
    <property type="match status" value="1"/>
</dbReference>
<dbReference type="EMBL" id="HBUF01360226">
    <property type="protein sequence ID" value="CAG6720273.1"/>
    <property type="molecule type" value="Transcribed_RNA"/>
</dbReference>
<feature type="domain" description="Major facilitator superfamily (MFS) profile" evidence="7">
    <location>
        <begin position="35"/>
        <end position="465"/>
    </location>
</feature>
<dbReference type="CDD" id="cd17389">
    <property type="entry name" value="MFS_MFSD10"/>
    <property type="match status" value="1"/>
</dbReference>
<name>A0A8D8R2W4_9HEMI</name>
<keyword evidence="4 6" id="KW-1133">Transmembrane helix</keyword>
<dbReference type="EMBL" id="HBUF01126810">
    <property type="protein sequence ID" value="CAG6643346.1"/>
    <property type="molecule type" value="Transcribed_RNA"/>
</dbReference>
<dbReference type="EMBL" id="HBUF01360225">
    <property type="protein sequence ID" value="CAG6720272.1"/>
    <property type="molecule type" value="Transcribed_RNA"/>
</dbReference>
<accession>A0A8D8R2W4</accession>
<feature type="transmembrane region" description="Helical" evidence="6">
    <location>
        <begin position="379"/>
        <end position="401"/>
    </location>
</feature>
<evidence type="ECO:0000256" key="6">
    <source>
        <dbReference type="SAM" id="Phobius"/>
    </source>
</evidence>
<evidence type="ECO:0000259" key="7">
    <source>
        <dbReference type="PROSITE" id="PS50850"/>
    </source>
</evidence>
<dbReference type="GO" id="GO:0031526">
    <property type="term" value="C:brush border membrane"/>
    <property type="evidence" value="ECO:0007669"/>
    <property type="project" value="TreeGrafter"/>
</dbReference>
<dbReference type="PROSITE" id="PS50850">
    <property type="entry name" value="MFS"/>
    <property type="match status" value="1"/>
</dbReference>
<feature type="transmembrane region" description="Helical" evidence="6">
    <location>
        <begin position="289"/>
        <end position="306"/>
    </location>
</feature>
<dbReference type="PANTHER" id="PTHR23504">
    <property type="entry name" value="MAJOR FACILITATOR SUPERFAMILY DOMAIN-CONTAINING PROTEIN 10"/>
    <property type="match status" value="1"/>
</dbReference>
<feature type="transmembrane region" description="Helical" evidence="6">
    <location>
        <begin position="130"/>
        <end position="147"/>
    </location>
</feature>
<dbReference type="EMBL" id="HBUF01549787">
    <property type="protein sequence ID" value="CAG6758538.1"/>
    <property type="molecule type" value="Transcribed_RNA"/>
</dbReference>
<dbReference type="EMBL" id="HBUF01126811">
    <property type="protein sequence ID" value="CAG6643347.1"/>
    <property type="molecule type" value="Transcribed_RNA"/>
</dbReference>
<feature type="transmembrane region" description="Helical" evidence="6">
    <location>
        <begin position="356"/>
        <end position="373"/>
    </location>
</feature>
<feature type="transmembrane region" description="Helical" evidence="6">
    <location>
        <begin position="153"/>
        <end position="175"/>
    </location>
</feature>
<feature type="transmembrane region" description="Helical" evidence="6">
    <location>
        <begin position="437"/>
        <end position="457"/>
    </location>
</feature>
<reference evidence="8" key="1">
    <citation type="submission" date="2021-05" db="EMBL/GenBank/DDBJ databases">
        <authorList>
            <person name="Alioto T."/>
            <person name="Alioto T."/>
            <person name="Gomez Garrido J."/>
        </authorList>
    </citation>
    <scope>NUCLEOTIDE SEQUENCE</scope>
</reference>
<evidence type="ECO:0000256" key="4">
    <source>
        <dbReference type="ARBA" id="ARBA00022989"/>
    </source>
</evidence>
<keyword evidence="3 6" id="KW-0812">Transmembrane</keyword>
<feature type="transmembrane region" description="Helical" evidence="6">
    <location>
        <begin position="35"/>
        <end position="57"/>
    </location>
</feature>
<dbReference type="InterPro" id="IPR020846">
    <property type="entry name" value="MFS_dom"/>
</dbReference>
<feature type="transmembrane region" description="Helical" evidence="6">
    <location>
        <begin position="221"/>
        <end position="243"/>
    </location>
</feature>
<dbReference type="EMBL" id="HBUF01214717">
    <property type="protein sequence ID" value="CAG6666603.1"/>
    <property type="molecule type" value="Transcribed_RNA"/>
</dbReference>
<dbReference type="SUPFAM" id="SSF103473">
    <property type="entry name" value="MFS general substrate transporter"/>
    <property type="match status" value="1"/>
</dbReference>
<keyword evidence="2" id="KW-0813">Transport</keyword>
<organism evidence="8">
    <name type="scientific">Cacopsylla melanoneura</name>
    <dbReference type="NCBI Taxonomy" id="428564"/>
    <lineage>
        <taxon>Eukaryota</taxon>
        <taxon>Metazoa</taxon>
        <taxon>Ecdysozoa</taxon>
        <taxon>Arthropoda</taxon>
        <taxon>Hexapoda</taxon>
        <taxon>Insecta</taxon>
        <taxon>Pterygota</taxon>
        <taxon>Neoptera</taxon>
        <taxon>Paraneoptera</taxon>
        <taxon>Hemiptera</taxon>
        <taxon>Sternorrhyncha</taxon>
        <taxon>Psylloidea</taxon>
        <taxon>Psyllidae</taxon>
        <taxon>Psyllinae</taxon>
        <taxon>Cacopsylla</taxon>
    </lineage>
</organism>
<dbReference type="AlphaFoldDB" id="A0A8D8R2W4"/>
<protein>
    <submittedName>
        <fullName evidence="8">Major facilitator superfamily domain-containing protein 10</fullName>
    </submittedName>
</protein>
<dbReference type="EMBL" id="HBUF01126809">
    <property type="protein sequence ID" value="CAG6643345.1"/>
    <property type="molecule type" value="Transcribed_RNA"/>
</dbReference>
<sequence>MVQLRSRTLHASVTELKDEAKVKDVSQSAPRSSPAMYIVFFSLLLDLLAFTMILPLMPSLLDHYRLNDSPNGLYLWLQHKVKYFQILVGAPDEFNAVLFGGFLGSMFSFLQFLTSPIVGAMSDVFGRKPVMLLCLFGITSSYILWTLSHSFAMFVFARFVGGLSKGNVSLSMAIVTDVSTVAQRGVGMALVGIAFSVGFILGPLIGAIFAKWSQSQEGDWFVMPAMFALGLSVLDILFVIFFFKESLPKDKRSKSVAKSMSQALAYINITDLFRFTPVRNLPKQKLEELRGLGLTYFVYLFLYSGLEFTLTFLTHHKFHYSSMQQGWMFFGIGLTMAVLQGSWVRRLPSHSMKKTSLLGLLLIIPAFFCVGMATSQPLLYTGLFLFAVSTSMVVPSTMTLVSQFGTDAQKGTVMGIFRSLGALARAFGPVVASICYWSFGATVTYCLGGACLFWPWYNLRKSTIK</sequence>
<evidence type="ECO:0000256" key="5">
    <source>
        <dbReference type="ARBA" id="ARBA00023136"/>
    </source>
</evidence>
<dbReference type="Pfam" id="PF07690">
    <property type="entry name" value="MFS_1"/>
    <property type="match status" value="1"/>
</dbReference>
<evidence type="ECO:0000313" key="8">
    <source>
        <dbReference type="EMBL" id="CAG6643345.1"/>
    </source>
</evidence>
<evidence type="ECO:0000256" key="2">
    <source>
        <dbReference type="ARBA" id="ARBA00022448"/>
    </source>
</evidence>
<dbReference type="InterPro" id="IPR011701">
    <property type="entry name" value="MFS"/>
</dbReference>
<evidence type="ECO:0000256" key="3">
    <source>
        <dbReference type="ARBA" id="ARBA00022692"/>
    </source>
</evidence>
<dbReference type="EMBL" id="HBUF01549788">
    <property type="protein sequence ID" value="CAG6758539.1"/>
    <property type="molecule type" value="Transcribed_RNA"/>
</dbReference>
<proteinExistence type="predicted"/>
<dbReference type="FunFam" id="1.20.1250.20:FF:000223">
    <property type="entry name" value="Major facilitator superfamily domain-containing protein"/>
    <property type="match status" value="1"/>
</dbReference>
<evidence type="ECO:0000256" key="1">
    <source>
        <dbReference type="ARBA" id="ARBA00004141"/>
    </source>
</evidence>
<keyword evidence="5 6" id="KW-0472">Membrane</keyword>
<comment type="subcellular location">
    <subcellularLocation>
        <location evidence="1">Membrane</location>
        <topology evidence="1">Multi-pass membrane protein</topology>
    </subcellularLocation>
</comment>
<dbReference type="InterPro" id="IPR036259">
    <property type="entry name" value="MFS_trans_sf"/>
</dbReference>
<feature type="transmembrane region" description="Helical" evidence="6">
    <location>
        <begin position="326"/>
        <end position="344"/>
    </location>
</feature>
<dbReference type="Gene3D" id="1.20.1250.20">
    <property type="entry name" value="MFS general substrate transporter like domains"/>
    <property type="match status" value="1"/>
</dbReference>
<dbReference type="EMBL" id="HBUF01214718">
    <property type="protein sequence ID" value="CAG6666604.1"/>
    <property type="molecule type" value="Transcribed_RNA"/>
</dbReference>
<feature type="transmembrane region" description="Helical" evidence="6">
    <location>
        <begin position="187"/>
        <end position="209"/>
    </location>
</feature>
<dbReference type="GO" id="GO:0022857">
    <property type="term" value="F:transmembrane transporter activity"/>
    <property type="evidence" value="ECO:0007669"/>
    <property type="project" value="InterPro"/>
</dbReference>